<dbReference type="EMBL" id="UYRS01000372">
    <property type="protein sequence ID" value="VDK23045.1"/>
    <property type="molecule type" value="Genomic_DNA"/>
</dbReference>
<accession>A0A0R3VVL5</accession>
<dbReference type="WBParaSite" id="TASK_0000143501-mRNA-1">
    <property type="protein sequence ID" value="TASK_0000143501-mRNA-1"/>
    <property type="gene ID" value="TASK_0000143501"/>
</dbReference>
<feature type="transmembrane region" description="Helical" evidence="1">
    <location>
        <begin position="954"/>
        <end position="978"/>
    </location>
</feature>
<feature type="transmembrane region" description="Helical" evidence="1">
    <location>
        <begin position="100"/>
        <end position="127"/>
    </location>
</feature>
<organism evidence="4">
    <name type="scientific">Taenia asiatica</name>
    <name type="common">Asian tapeworm</name>
    <dbReference type="NCBI Taxonomy" id="60517"/>
    <lineage>
        <taxon>Eukaryota</taxon>
        <taxon>Metazoa</taxon>
        <taxon>Spiralia</taxon>
        <taxon>Lophotrochozoa</taxon>
        <taxon>Platyhelminthes</taxon>
        <taxon>Cestoda</taxon>
        <taxon>Eucestoda</taxon>
        <taxon>Cyclophyllidea</taxon>
        <taxon>Taeniidae</taxon>
        <taxon>Taenia</taxon>
    </lineage>
</organism>
<feature type="transmembrane region" description="Helical" evidence="1">
    <location>
        <begin position="553"/>
        <end position="576"/>
    </location>
</feature>
<keyword evidence="1" id="KW-0812">Transmembrane</keyword>
<dbReference type="AlphaFoldDB" id="A0A0R3VVL5"/>
<feature type="transmembrane region" description="Helical" evidence="1">
    <location>
        <begin position="59"/>
        <end position="79"/>
    </location>
</feature>
<proteinExistence type="predicted"/>
<name>A0A0R3VVL5_TAEAS</name>
<keyword evidence="3" id="KW-1185">Reference proteome</keyword>
<dbReference type="Proteomes" id="UP000282613">
    <property type="component" value="Unassembled WGS sequence"/>
</dbReference>
<evidence type="ECO:0000256" key="1">
    <source>
        <dbReference type="SAM" id="Phobius"/>
    </source>
</evidence>
<gene>
    <name evidence="2" type="ORF">TASK_LOCUS1436</name>
</gene>
<reference evidence="4" key="1">
    <citation type="submission" date="2017-02" db="UniProtKB">
        <authorList>
            <consortium name="WormBaseParasite"/>
        </authorList>
    </citation>
    <scope>IDENTIFICATION</scope>
</reference>
<reference evidence="2 3" key="2">
    <citation type="submission" date="2018-11" db="EMBL/GenBank/DDBJ databases">
        <authorList>
            <consortium name="Pathogen Informatics"/>
        </authorList>
    </citation>
    <scope>NUCLEOTIDE SEQUENCE [LARGE SCALE GENOMIC DNA]</scope>
</reference>
<keyword evidence="1" id="KW-0472">Membrane</keyword>
<feature type="transmembrane region" description="Helical" evidence="1">
    <location>
        <begin position="394"/>
        <end position="419"/>
    </location>
</feature>
<evidence type="ECO:0000313" key="2">
    <source>
        <dbReference type="EMBL" id="VDK23045.1"/>
    </source>
</evidence>
<keyword evidence="1" id="KW-1133">Transmembrane helix</keyword>
<evidence type="ECO:0000313" key="4">
    <source>
        <dbReference type="WBParaSite" id="TASK_0000143501-mRNA-1"/>
    </source>
</evidence>
<dbReference type="OrthoDB" id="6244776at2759"/>
<protein>
    <submittedName>
        <fullName evidence="2 4">Uncharacterized protein</fullName>
    </submittedName>
</protein>
<evidence type="ECO:0000313" key="3">
    <source>
        <dbReference type="Proteomes" id="UP000282613"/>
    </source>
</evidence>
<sequence length="987" mass="109103">MFESGYLVPYIAEKLTAAVSTITTSQNRSLIGSIFYQYLNHRPNVSTCSHIEASRFSTLLIGLCILSLVIAVIVLGPSIQTLLSFSQSRLRKKPSPPKRFCITAVLLTFLSCWLLLSVALIFTVIVFSENLNLTDSQGSGFVSRVDKISNRTFVLLRALTQETKSIANATIRGLISDFYQDLLSEVPTVTANFLNQTNLETPLKILGNLSQTVEDLLKAHTCLRENGPQVTLELEKLDSSIRVNGEMLLQEIHRTEGECAAFTDHLPSLKPFGEAISQLVIGLYDEANHEDMLFHLFRLESSLGLFNMLNVLPFNVSTVIAQLKTAVNVRAELEASIRGKIEDRFSLMSDGVLKAMDVLSIYIGKALMKIDEMEHSYHRTMDGVNGGLKMLKHAWIAVYFIEGMVITAPLVLLLCSCFCPHHSMTVPAKEIFPLLAINELASASSSGCGSSEDEDSNVTPISTQERQLNASMTFLSNGDYPNGHDLFIRQARDGSISCDSDSGCPRSDSRDVVVWSRASTLDTLEEAKSRRRCSAQCQVCNAKHRHCKGCAHLISCCGLLLLSLICLPLLFGLGYFHVHVCLPLVPNSPRQLQLDNELNAIMASSWNDWMHSASSFIHHYLHQLGNITDAAFNLTNHLRIQYPRNPVSALLTRCSPPWGNESFFRAIALKVELNFSGLLAIPVVRKKSDDFKAYLIDQAVLLMSKKLDVGLLPPNFELLLQNLITQTPTSTSDQSGGGTVLATANRFWMQAIGGAVEREKAMQSSLRNLQRYRQVLKQVVSLRRGLEQELSQAPNVSTSCSTRLSQSLRISNYGLRLMRSTGRSARLRDHLESLHDAATTLHRISKQPTFTTSLSNFAQLAYSMGLSKASTNASRDGLLQCMSRSIGLEYERLASAFESRYAARSANAWIAAALDHFTAPCQRLGAIAWDAVGTTCIVSPLHGQNQFIPIVQRVAAVGFVILLFVSLYSCLCIIYICITTSLSRRTV</sequence>